<accession>A0A2S3U6G4</accession>
<dbReference type="InterPro" id="IPR009693">
    <property type="entry name" value="Glucitol_operon_activator"/>
</dbReference>
<proteinExistence type="predicted"/>
<dbReference type="AlphaFoldDB" id="A0A2S3U6G4"/>
<dbReference type="Proteomes" id="UP000236990">
    <property type="component" value="Unassembled WGS sequence"/>
</dbReference>
<evidence type="ECO:0008006" key="3">
    <source>
        <dbReference type="Google" id="ProtNLM"/>
    </source>
</evidence>
<name>A0A2S3U6G4_LACPN</name>
<sequence length="105" mass="11895">MLIYFGVILVSAFLLQGFLGLRQIKNFSKTFHQLRVLAPVAIGKNPKKLRSGTLILLAIKDDGTILEAQMMKGVTIFAKFRELHQLRQKKYCGNCCFIPAIKTIR</sequence>
<evidence type="ECO:0000313" key="1">
    <source>
        <dbReference type="EMBL" id="POD85739.1"/>
    </source>
</evidence>
<dbReference type="Pfam" id="PF06923">
    <property type="entry name" value="GutM"/>
    <property type="match status" value="1"/>
</dbReference>
<reference evidence="1 2" key="1">
    <citation type="submission" date="2017-06" db="EMBL/GenBank/DDBJ databases">
        <title>Genome sequence of Lactobacillus plantarum subsp. plantarum strain SRCM101258.</title>
        <authorList>
            <person name="Cho S.H."/>
        </authorList>
    </citation>
    <scope>NUCLEOTIDE SEQUENCE [LARGE SCALE GENOMIC DNA]</scope>
    <source>
        <strain evidence="1 2">SRCM101258</strain>
    </source>
</reference>
<organism evidence="1 2">
    <name type="scientific">Lactiplantibacillus plantarum subsp. plantarum</name>
    <dbReference type="NCBI Taxonomy" id="337330"/>
    <lineage>
        <taxon>Bacteria</taxon>
        <taxon>Bacillati</taxon>
        <taxon>Bacillota</taxon>
        <taxon>Bacilli</taxon>
        <taxon>Lactobacillales</taxon>
        <taxon>Lactobacillaceae</taxon>
        <taxon>Lactiplantibacillus</taxon>
    </lineage>
</organism>
<comment type="caution">
    <text evidence="1">The sequence shown here is derived from an EMBL/GenBank/DDBJ whole genome shotgun (WGS) entry which is preliminary data.</text>
</comment>
<evidence type="ECO:0000313" key="2">
    <source>
        <dbReference type="Proteomes" id="UP000236990"/>
    </source>
</evidence>
<gene>
    <name evidence="1" type="ORF">S101258_01358</name>
</gene>
<protein>
    <recommendedName>
        <fullName evidence="3">Glucitol operon activator protein</fullName>
    </recommendedName>
</protein>
<dbReference type="EMBL" id="NKCZ01000095">
    <property type="protein sequence ID" value="POD85739.1"/>
    <property type="molecule type" value="Genomic_DNA"/>
</dbReference>
<dbReference type="PIRSF" id="PIRSF011474">
    <property type="entry name" value="Glucitol_operon_activator"/>
    <property type="match status" value="1"/>
</dbReference>